<organism evidence="1">
    <name type="scientific">uncultured Eubacteriales bacterium</name>
    <dbReference type="NCBI Taxonomy" id="172733"/>
    <lineage>
        <taxon>Bacteria</taxon>
        <taxon>Bacillati</taxon>
        <taxon>Bacillota</taxon>
        <taxon>Clostridia</taxon>
        <taxon>Eubacteriales</taxon>
        <taxon>environmental samples</taxon>
    </lineage>
</organism>
<evidence type="ECO:0000313" key="1">
    <source>
        <dbReference type="EMBL" id="SBW11019.1"/>
    </source>
</evidence>
<protein>
    <submittedName>
        <fullName evidence="1">Uncharacterized protein</fullName>
    </submittedName>
</protein>
<dbReference type="AlphaFoldDB" id="A0A212KHA6"/>
<gene>
    <name evidence="1" type="ORF">KL86CLO1_13131</name>
</gene>
<accession>A0A212KHA6</accession>
<reference evidence="1" key="1">
    <citation type="submission" date="2016-04" db="EMBL/GenBank/DDBJ databases">
        <authorList>
            <person name="Evans L.H."/>
            <person name="Alamgir A."/>
            <person name="Owens N."/>
            <person name="Weber N.D."/>
            <person name="Virtaneva K."/>
            <person name="Barbian K."/>
            <person name="Babar A."/>
            <person name="Rosenke K."/>
        </authorList>
    </citation>
    <scope>NUCLEOTIDE SEQUENCE</scope>
    <source>
        <strain evidence="1">86</strain>
    </source>
</reference>
<proteinExistence type="predicted"/>
<sequence>MRSAAWTAGSRSKKHFRRRAGREACEIVTGKTEGALSPFSYEFPVYIQARPLYILFCIRGRVSIF</sequence>
<name>A0A212KHA6_9FIRM</name>
<dbReference type="EMBL" id="FLUN01000001">
    <property type="protein sequence ID" value="SBW11019.1"/>
    <property type="molecule type" value="Genomic_DNA"/>
</dbReference>